<keyword evidence="2" id="KW-1185">Reference proteome</keyword>
<proteinExistence type="predicted"/>
<organism evidence="1 2">
    <name type="scientific">Bugula neritina</name>
    <name type="common">Brown bryozoan</name>
    <name type="synonym">Sertularia neritina</name>
    <dbReference type="NCBI Taxonomy" id="10212"/>
    <lineage>
        <taxon>Eukaryota</taxon>
        <taxon>Metazoa</taxon>
        <taxon>Spiralia</taxon>
        <taxon>Lophotrochozoa</taxon>
        <taxon>Bryozoa</taxon>
        <taxon>Gymnolaemata</taxon>
        <taxon>Cheilostomatida</taxon>
        <taxon>Flustrina</taxon>
        <taxon>Buguloidea</taxon>
        <taxon>Bugulidae</taxon>
        <taxon>Bugula</taxon>
    </lineage>
</organism>
<reference evidence="1" key="1">
    <citation type="submission" date="2020-06" db="EMBL/GenBank/DDBJ databases">
        <title>Draft genome of Bugula neritina, a colonial animal packing powerful symbionts and potential medicines.</title>
        <authorList>
            <person name="Rayko M."/>
        </authorList>
    </citation>
    <scope>NUCLEOTIDE SEQUENCE [LARGE SCALE GENOMIC DNA]</scope>
    <source>
        <strain evidence="1">Kwan_BN1</strain>
    </source>
</reference>
<name>A0A7J7KAI7_BUGNE</name>
<comment type="caution">
    <text evidence="1">The sequence shown here is derived from an EMBL/GenBank/DDBJ whole genome shotgun (WGS) entry which is preliminary data.</text>
</comment>
<evidence type="ECO:0000313" key="2">
    <source>
        <dbReference type="Proteomes" id="UP000593567"/>
    </source>
</evidence>
<dbReference type="Proteomes" id="UP000593567">
    <property type="component" value="Unassembled WGS sequence"/>
</dbReference>
<dbReference type="EMBL" id="VXIV02000912">
    <property type="protein sequence ID" value="KAF6035223.1"/>
    <property type="molecule type" value="Genomic_DNA"/>
</dbReference>
<accession>A0A7J7KAI7</accession>
<protein>
    <submittedName>
        <fullName evidence="1">Uncharacterized protein</fullName>
    </submittedName>
</protein>
<dbReference type="AlphaFoldDB" id="A0A7J7KAI7"/>
<evidence type="ECO:0000313" key="1">
    <source>
        <dbReference type="EMBL" id="KAF6035223.1"/>
    </source>
</evidence>
<sequence length="84" mass="9816">MKLLFTTLLSATCIFNFTAIMFHLKLQAFQLSLCWIKQQLIKFSHNSWLVVQQHQLTNVDSTMAQLCSALHQKLCTNCRHLCCW</sequence>
<gene>
    <name evidence="1" type="ORF">EB796_006470</name>
</gene>